<accession>A0ABW7FA82</accession>
<proteinExistence type="inferred from homology"/>
<dbReference type="Pfam" id="PF07969">
    <property type="entry name" value="Amidohydro_3"/>
    <property type="match status" value="2"/>
</dbReference>
<gene>
    <name evidence="4" type="ORF">ACG00Y_22425</name>
</gene>
<name>A0ABW7FA82_9BURK</name>
<keyword evidence="2" id="KW-0378">Hydrolase</keyword>
<evidence type="ECO:0000256" key="2">
    <source>
        <dbReference type="ARBA" id="ARBA00022801"/>
    </source>
</evidence>
<dbReference type="SUPFAM" id="SSF51556">
    <property type="entry name" value="Metallo-dependent hydrolases"/>
    <property type="match status" value="1"/>
</dbReference>
<dbReference type="Gene3D" id="3.20.20.140">
    <property type="entry name" value="Metal-dependent hydrolases"/>
    <property type="match status" value="1"/>
</dbReference>
<dbReference type="InterPro" id="IPR011059">
    <property type="entry name" value="Metal-dep_hydrolase_composite"/>
</dbReference>
<evidence type="ECO:0000313" key="5">
    <source>
        <dbReference type="Proteomes" id="UP001606210"/>
    </source>
</evidence>
<comment type="caution">
    <text evidence="4">The sequence shown here is derived from an EMBL/GenBank/DDBJ whole genome shotgun (WGS) entry which is preliminary data.</text>
</comment>
<feature type="domain" description="Amidohydrolase 3" evidence="3">
    <location>
        <begin position="46"/>
        <end position="244"/>
    </location>
</feature>
<dbReference type="InterPro" id="IPR032466">
    <property type="entry name" value="Metal_Hydrolase"/>
</dbReference>
<dbReference type="Proteomes" id="UP001606210">
    <property type="component" value="Unassembled WGS sequence"/>
</dbReference>
<evidence type="ECO:0000313" key="4">
    <source>
        <dbReference type="EMBL" id="MFG6432690.1"/>
    </source>
</evidence>
<dbReference type="CDD" id="cd01297">
    <property type="entry name" value="D-aminoacylase"/>
    <property type="match status" value="1"/>
</dbReference>
<dbReference type="SUPFAM" id="SSF51338">
    <property type="entry name" value="Composite domain of metallo-dependent hydrolases"/>
    <property type="match status" value="1"/>
</dbReference>
<comment type="similarity">
    <text evidence="1">Belongs to the metallo-dependent hydrolases superfamily. NagA family.</text>
</comment>
<dbReference type="InterPro" id="IPR013108">
    <property type="entry name" value="Amidohydro_3"/>
</dbReference>
<dbReference type="PANTHER" id="PTHR11113:SF14">
    <property type="entry name" value="N-ACETYLGLUCOSAMINE-6-PHOSPHATE DEACETYLASE"/>
    <property type="match status" value="1"/>
</dbReference>
<organism evidence="4 5">
    <name type="scientific">Pelomonas parva</name>
    <dbReference type="NCBI Taxonomy" id="3299032"/>
    <lineage>
        <taxon>Bacteria</taxon>
        <taxon>Pseudomonadati</taxon>
        <taxon>Pseudomonadota</taxon>
        <taxon>Betaproteobacteria</taxon>
        <taxon>Burkholderiales</taxon>
        <taxon>Sphaerotilaceae</taxon>
        <taxon>Roseateles</taxon>
    </lineage>
</organism>
<reference evidence="4 5" key="1">
    <citation type="submission" date="2024-08" db="EMBL/GenBank/DDBJ databases">
        <authorList>
            <person name="Lu H."/>
        </authorList>
    </citation>
    <scope>NUCLEOTIDE SEQUENCE [LARGE SCALE GENOMIC DNA]</scope>
    <source>
        <strain evidence="4 5">LYH14W</strain>
    </source>
</reference>
<evidence type="ECO:0000256" key="1">
    <source>
        <dbReference type="ARBA" id="ARBA00010716"/>
    </source>
</evidence>
<dbReference type="PANTHER" id="PTHR11113">
    <property type="entry name" value="N-ACETYLGLUCOSAMINE-6-PHOSPHATE DEACETYLASE"/>
    <property type="match status" value="1"/>
</dbReference>
<sequence length="479" mass="50863">MELLQRALIVDGSGAPGWVGDLLIAGERIAALGTALHVDLAIPRRDCTGLVLAPGFIDAHSHDDAALIAAPGMLPKLTQGVTTVVTGNCGISLAPLVTADPPPPMNLLAREQFRHASFADWRAAVDAARPAVNAVGLVGHTALRLRCMSDTNRPATAAEREAMCALLDEAMSQGAAGLSSGTFYAPAAAADATELLALARVAARHGGVYAVHLRNEMADVLAAITEAADSAHEAGLPLVISHHKCAGRAQWGRSLQTLALIERLSERQALGLDVYPYLAGSTVLREDLADGITPIRLTWSEAHPELAGRWLADIALDWACSEPEAVARLQPGGACYFQMHADDVDRILTHPLAMIGSDGLPHDHFPHPRLWGAFPRVWAHYGRERGLLTLEQAVHKMTGLTAQRFGLRDRGVLRVGAAADLVLFDAERLADRADYGTPALPAAGIAAVWVNGQLALQAGEPRARAGRVLGRRERTCRLG</sequence>
<dbReference type="EMBL" id="JBIGHV010000009">
    <property type="protein sequence ID" value="MFG6432690.1"/>
    <property type="molecule type" value="Genomic_DNA"/>
</dbReference>
<dbReference type="RefSeq" id="WP_394482761.1">
    <property type="nucleotide sequence ID" value="NZ_JBIGHV010000009.1"/>
</dbReference>
<feature type="domain" description="Amidohydrolase 3" evidence="3">
    <location>
        <begin position="337"/>
        <end position="454"/>
    </location>
</feature>
<dbReference type="InterPro" id="IPR023100">
    <property type="entry name" value="D-aminoacylase_insert_dom_sf"/>
</dbReference>
<dbReference type="Gene3D" id="2.30.40.10">
    <property type="entry name" value="Urease, subunit C, domain 1"/>
    <property type="match status" value="1"/>
</dbReference>
<dbReference type="Gene3D" id="3.30.1490.130">
    <property type="entry name" value="D-aminoacylase. Domain 3"/>
    <property type="match status" value="1"/>
</dbReference>
<evidence type="ECO:0000259" key="3">
    <source>
        <dbReference type="Pfam" id="PF07969"/>
    </source>
</evidence>
<keyword evidence="5" id="KW-1185">Reference proteome</keyword>
<protein>
    <submittedName>
        <fullName evidence="4">Amidohydrolase family protein</fullName>
    </submittedName>
</protein>